<comment type="subcellular location">
    <subcellularLocation>
        <location evidence="1 7">Cell membrane</location>
        <topology evidence="1 7">Multi-pass membrane protein</topology>
    </subcellularLocation>
</comment>
<dbReference type="CDD" id="cd06261">
    <property type="entry name" value="TM_PBP2"/>
    <property type="match status" value="1"/>
</dbReference>
<evidence type="ECO:0000256" key="3">
    <source>
        <dbReference type="ARBA" id="ARBA00022475"/>
    </source>
</evidence>
<feature type="transmembrane region" description="Helical" evidence="7">
    <location>
        <begin position="245"/>
        <end position="272"/>
    </location>
</feature>
<feature type="transmembrane region" description="Helical" evidence="7">
    <location>
        <begin position="190"/>
        <end position="208"/>
    </location>
</feature>
<keyword evidence="2 7" id="KW-0813">Transport</keyword>
<gene>
    <name evidence="9" type="primary">appB</name>
    <name evidence="9" type="ORF">GCM10023169_33400</name>
</gene>
<dbReference type="PANTHER" id="PTHR30465:SF0">
    <property type="entry name" value="OLIGOPEPTIDE TRANSPORT SYSTEM PERMEASE PROTEIN APPB"/>
    <property type="match status" value="1"/>
</dbReference>
<feature type="transmembrane region" description="Helical" evidence="7">
    <location>
        <begin position="129"/>
        <end position="154"/>
    </location>
</feature>
<dbReference type="RefSeq" id="WP_345217602.1">
    <property type="nucleotide sequence ID" value="NZ_BAABGN010000013.1"/>
</dbReference>
<organism evidence="9 10">
    <name type="scientific">Georgenia halophila</name>
    <dbReference type="NCBI Taxonomy" id="620889"/>
    <lineage>
        <taxon>Bacteria</taxon>
        <taxon>Bacillati</taxon>
        <taxon>Actinomycetota</taxon>
        <taxon>Actinomycetes</taxon>
        <taxon>Micrococcales</taxon>
        <taxon>Bogoriellaceae</taxon>
        <taxon>Georgenia</taxon>
    </lineage>
</organism>
<evidence type="ECO:0000256" key="2">
    <source>
        <dbReference type="ARBA" id="ARBA00022448"/>
    </source>
</evidence>
<dbReference type="EMBL" id="BAABGN010000013">
    <property type="protein sequence ID" value="GAA4430243.1"/>
    <property type="molecule type" value="Genomic_DNA"/>
</dbReference>
<evidence type="ECO:0000256" key="1">
    <source>
        <dbReference type="ARBA" id="ARBA00004651"/>
    </source>
</evidence>
<evidence type="ECO:0000256" key="6">
    <source>
        <dbReference type="ARBA" id="ARBA00023136"/>
    </source>
</evidence>
<evidence type="ECO:0000313" key="10">
    <source>
        <dbReference type="Proteomes" id="UP001500622"/>
    </source>
</evidence>
<evidence type="ECO:0000259" key="8">
    <source>
        <dbReference type="PROSITE" id="PS50928"/>
    </source>
</evidence>
<dbReference type="InterPro" id="IPR000515">
    <property type="entry name" value="MetI-like"/>
</dbReference>
<comment type="similarity">
    <text evidence="7">Belongs to the binding-protein-dependent transport system permease family.</text>
</comment>
<reference evidence="10" key="1">
    <citation type="journal article" date="2019" name="Int. J. Syst. Evol. Microbiol.">
        <title>The Global Catalogue of Microorganisms (GCM) 10K type strain sequencing project: providing services to taxonomists for standard genome sequencing and annotation.</title>
        <authorList>
            <consortium name="The Broad Institute Genomics Platform"/>
            <consortium name="The Broad Institute Genome Sequencing Center for Infectious Disease"/>
            <person name="Wu L."/>
            <person name="Ma J."/>
        </authorList>
    </citation>
    <scope>NUCLEOTIDE SEQUENCE [LARGE SCALE GENOMIC DNA]</scope>
    <source>
        <strain evidence="10">JCM 17810</strain>
    </source>
</reference>
<keyword evidence="4 7" id="KW-0812">Transmembrane</keyword>
<feature type="transmembrane region" description="Helical" evidence="7">
    <location>
        <begin position="9"/>
        <end position="31"/>
    </location>
</feature>
<accession>A0ABP8LJG6</accession>
<keyword evidence="5 7" id="KW-1133">Transmembrane helix</keyword>
<keyword evidence="3" id="KW-1003">Cell membrane</keyword>
<dbReference type="PANTHER" id="PTHR30465">
    <property type="entry name" value="INNER MEMBRANE ABC TRANSPORTER"/>
    <property type="match status" value="1"/>
</dbReference>
<protein>
    <submittedName>
        <fullName evidence="9">Oligopeptide ABC transporter permease AppB</fullName>
    </submittedName>
</protein>
<keyword evidence="6 7" id="KW-0472">Membrane</keyword>
<feature type="domain" description="ABC transmembrane type-1" evidence="8">
    <location>
        <begin position="94"/>
        <end position="309"/>
    </location>
</feature>
<feature type="transmembrane region" description="Helical" evidence="7">
    <location>
        <begin position="97"/>
        <end position="117"/>
    </location>
</feature>
<evidence type="ECO:0000256" key="7">
    <source>
        <dbReference type="RuleBase" id="RU363032"/>
    </source>
</evidence>
<keyword evidence="10" id="KW-1185">Reference proteome</keyword>
<sequence length="322" mass="35166">MIGYVVRRVVYSIPVVFAASVVVFFGISSIGDPLAQLRRSPNVSEATIASIVEAKHLDEPLFLQYGYWVRDAVTNAFGTTTFGQPIWPDLSNAALNTLQLVVAAELIALLIAVPIGVISARRQYSALDYGLTGLSFLGYSIPVFWFALILQVIFTNLYLESGVRILYTSGLSSIDPGTGLAFFIDRLQHLALPVAAVAYVNVAAYSRYMRSEMLEVLSAQYLQTARAKGVPEKAVMRRHALRNALIPITTVVGLNIGLTFGGSIVAETVFSLDGMGLFFIEALNERDVYSVMAFFMITAVLVLLGNLLADLTYGYLDPRSRT</sequence>
<comment type="caution">
    <text evidence="9">The sequence shown here is derived from an EMBL/GenBank/DDBJ whole genome shotgun (WGS) entry which is preliminary data.</text>
</comment>
<dbReference type="Gene3D" id="1.10.3720.10">
    <property type="entry name" value="MetI-like"/>
    <property type="match status" value="1"/>
</dbReference>
<name>A0ABP8LJG6_9MICO</name>
<feature type="transmembrane region" description="Helical" evidence="7">
    <location>
        <begin position="292"/>
        <end position="316"/>
    </location>
</feature>
<dbReference type="Pfam" id="PF00528">
    <property type="entry name" value="BPD_transp_1"/>
    <property type="match status" value="1"/>
</dbReference>
<dbReference type="PROSITE" id="PS50928">
    <property type="entry name" value="ABC_TM1"/>
    <property type="match status" value="1"/>
</dbReference>
<dbReference type="InterPro" id="IPR035906">
    <property type="entry name" value="MetI-like_sf"/>
</dbReference>
<dbReference type="Proteomes" id="UP001500622">
    <property type="component" value="Unassembled WGS sequence"/>
</dbReference>
<evidence type="ECO:0000313" key="9">
    <source>
        <dbReference type="EMBL" id="GAA4430243.1"/>
    </source>
</evidence>
<dbReference type="SUPFAM" id="SSF161098">
    <property type="entry name" value="MetI-like"/>
    <property type="match status" value="1"/>
</dbReference>
<proteinExistence type="inferred from homology"/>
<evidence type="ECO:0000256" key="4">
    <source>
        <dbReference type="ARBA" id="ARBA00022692"/>
    </source>
</evidence>
<evidence type="ECO:0000256" key="5">
    <source>
        <dbReference type="ARBA" id="ARBA00022989"/>
    </source>
</evidence>